<proteinExistence type="predicted"/>
<accession>A0A8R1DNT2</accession>
<dbReference type="EnsemblMetazoa" id="CJA07073.1">
    <property type="protein sequence ID" value="CJA07073.1"/>
    <property type="gene ID" value="WBGene00126277"/>
</dbReference>
<evidence type="ECO:0000313" key="1">
    <source>
        <dbReference type="EnsemblMetazoa" id="CJA07073.1"/>
    </source>
</evidence>
<dbReference type="AlphaFoldDB" id="A0A8R1DNT2"/>
<name>A0A8R1DNT2_CAEJA</name>
<keyword evidence="2" id="KW-1185">Reference proteome</keyword>
<reference evidence="1" key="2">
    <citation type="submission" date="2022-06" db="UniProtKB">
        <authorList>
            <consortium name="EnsemblMetazoa"/>
        </authorList>
    </citation>
    <scope>IDENTIFICATION</scope>
    <source>
        <strain evidence="1">DF5081</strain>
    </source>
</reference>
<protein>
    <submittedName>
        <fullName evidence="1">Uncharacterized protein</fullName>
    </submittedName>
</protein>
<sequence>MPFREFSDSDLDSYLEGSVWSEKPSASEIFTDQTGKVITVFPKASHSNMVYGYPANHCETVFPAEKNEPVIEVERRKWDSFYENFGQ</sequence>
<dbReference type="Proteomes" id="UP000005237">
    <property type="component" value="Unassembled WGS sequence"/>
</dbReference>
<organism evidence="1 2">
    <name type="scientific">Caenorhabditis japonica</name>
    <dbReference type="NCBI Taxonomy" id="281687"/>
    <lineage>
        <taxon>Eukaryota</taxon>
        <taxon>Metazoa</taxon>
        <taxon>Ecdysozoa</taxon>
        <taxon>Nematoda</taxon>
        <taxon>Chromadorea</taxon>
        <taxon>Rhabditida</taxon>
        <taxon>Rhabditina</taxon>
        <taxon>Rhabditomorpha</taxon>
        <taxon>Rhabditoidea</taxon>
        <taxon>Rhabditidae</taxon>
        <taxon>Peloderinae</taxon>
        <taxon>Caenorhabditis</taxon>
    </lineage>
</organism>
<reference evidence="2" key="1">
    <citation type="submission" date="2010-08" db="EMBL/GenBank/DDBJ databases">
        <authorList>
            <consortium name="Caenorhabditis japonica Sequencing Consortium"/>
            <person name="Wilson R.K."/>
        </authorList>
    </citation>
    <scope>NUCLEOTIDE SEQUENCE [LARGE SCALE GENOMIC DNA]</scope>
    <source>
        <strain evidence="2">DF5081</strain>
    </source>
</reference>
<evidence type="ECO:0000313" key="2">
    <source>
        <dbReference type="Proteomes" id="UP000005237"/>
    </source>
</evidence>